<dbReference type="AlphaFoldDB" id="A0A382QUB7"/>
<evidence type="ECO:0000256" key="1">
    <source>
        <dbReference type="ARBA" id="ARBA00022729"/>
    </source>
</evidence>
<sequence length="266" mass="28744">MEQVWEGSMRTKSLLPLFLISVIAFPSMLWGTHLGWTEHEITSPPDGARSVYSADVDGDGDMDIVAASDHDPYNNEDGRVAWYENDGGGNFTEHVITTGSNPRFVHAKDVDGDGDIDVISGSQSNGMIVWHENDGSESFTTHLIGTAYNPQSIYAVDLNSDGDMDVLVANYWEKVVWYENDGSESFTEHTITASSNLANSAYAADLDGDGDVDVLSGYSNDNMMAWYENDGSEGFTEHTFSISGGSVYAADVDGDGDMDVLSTKGG</sequence>
<dbReference type="InterPro" id="IPR028994">
    <property type="entry name" value="Integrin_alpha_N"/>
</dbReference>
<name>A0A382QUB7_9ZZZZ</name>
<dbReference type="InterPro" id="IPR013517">
    <property type="entry name" value="FG-GAP"/>
</dbReference>
<dbReference type="SUPFAM" id="SSF69318">
    <property type="entry name" value="Integrin alpha N-terminal domain"/>
    <property type="match status" value="2"/>
</dbReference>
<keyword evidence="1" id="KW-0732">Signal</keyword>
<dbReference type="Gene3D" id="2.130.10.130">
    <property type="entry name" value="Integrin alpha, N-terminal"/>
    <property type="match status" value="1"/>
</dbReference>
<accession>A0A382QUB7</accession>
<organism evidence="2">
    <name type="scientific">marine metagenome</name>
    <dbReference type="NCBI Taxonomy" id="408172"/>
    <lineage>
        <taxon>unclassified sequences</taxon>
        <taxon>metagenomes</taxon>
        <taxon>ecological metagenomes</taxon>
    </lineage>
</organism>
<dbReference type="PANTHER" id="PTHR44103:SF1">
    <property type="entry name" value="PROPROTEIN CONVERTASE P"/>
    <property type="match status" value="1"/>
</dbReference>
<evidence type="ECO:0008006" key="3">
    <source>
        <dbReference type="Google" id="ProtNLM"/>
    </source>
</evidence>
<gene>
    <name evidence="2" type="ORF">METZ01_LOCUS341352</name>
</gene>
<feature type="non-terminal residue" evidence="2">
    <location>
        <position position="266"/>
    </location>
</feature>
<evidence type="ECO:0000313" key="2">
    <source>
        <dbReference type="EMBL" id="SVC88498.1"/>
    </source>
</evidence>
<reference evidence="2" key="1">
    <citation type="submission" date="2018-05" db="EMBL/GenBank/DDBJ databases">
        <authorList>
            <person name="Lanie J.A."/>
            <person name="Ng W.-L."/>
            <person name="Kazmierczak K.M."/>
            <person name="Andrzejewski T.M."/>
            <person name="Davidsen T.M."/>
            <person name="Wayne K.J."/>
            <person name="Tettelin H."/>
            <person name="Glass J.I."/>
            <person name="Rusch D."/>
            <person name="Podicherti R."/>
            <person name="Tsui H.-C.T."/>
            <person name="Winkler M.E."/>
        </authorList>
    </citation>
    <scope>NUCLEOTIDE SEQUENCE</scope>
</reference>
<dbReference type="EMBL" id="UINC01116628">
    <property type="protein sequence ID" value="SVC88498.1"/>
    <property type="molecule type" value="Genomic_DNA"/>
</dbReference>
<proteinExistence type="predicted"/>
<dbReference type="Pfam" id="PF13517">
    <property type="entry name" value="FG-GAP_3"/>
    <property type="match status" value="2"/>
</dbReference>
<protein>
    <recommendedName>
        <fullName evidence="3">VCBS repeat-containing protein</fullName>
    </recommendedName>
</protein>
<dbReference type="PANTHER" id="PTHR44103">
    <property type="entry name" value="PROPROTEIN CONVERTASE P"/>
    <property type="match status" value="1"/>
</dbReference>